<dbReference type="SUPFAM" id="SSF47598">
    <property type="entry name" value="Ribbon-helix-helix"/>
    <property type="match status" value="1"/>
</dbReference>
<dbReference type="KEGG" id="pbro:HOP40_35250"/>
<dbReference type="AlphaFoldDB" id="A0A6M6JUR9"/>
<organism evidence="1 2">
    <name type="scientific">Pseudonocardia broussonetiae</name>
    <dbReference type="NCBI Taxonomy" id="2736640"/>
    <lineage>
        <taxon>Bacteria</taxon>
        <taxon>Bacillati</taxon>
        <taxon>Actinomycetota</taxon>
        <taxon>Actinomycetes</taxon>
        <taxon>Pseudonocardiales</taxon>
        <taxon>Pseudonocardiaceae</taxon>
        <taxon>Pseudonocardia</taxon>
    </lineage>
</organism>
<dbReference type="GO" id="GO:0006355">
    <property type="term" value="P:regulation of DNA-templated transcription"/>
    <property type="evidence" value="ECO:0007669"/>
    <property type="project" value="InterPro"/>
</dbReference>
<gene>
    <name evidence="1" type="ORF">HOP40_35250</name>
</gene>
<keyword evidence="2" id="KW-1185">Reference proteome</keyword>
<dbReference type="InterPro" id="IPR013321">
    <property type="entry name" value="Arc_rbn_hlx_hlx"/>
</dbReference>
<protein>
    <recommendedName>
        <fullName evidence="3">Arc-like DNA binding domain-containing protein</fullName>
    </recommendedName>
</protein>
<evidence type="ECO:0000313" key="1">
    <source>
        <dbReference type="EMBL" id="QJY51240.1"/>
    </source>
</evidence>
<name>A0A6M6JUR9_9PSEU</name>
<dbReference type="Proteomes" id="UP000505377">
    <property type="component" value="Plasmid unnamed3"/>
</dbReference>
<proteinExistence type="predicted"/>
<dbReference type="EMBL" id="CP053567">
    <property type="protein sequence ID" value="QJY51240.1"/>
    <property type="molecule type" value="Genomic_DNA"/>
</dbReference>
<evidence type="ECO:0008006" key="3">
    <source>
        <dbReference type="Google" id="ProtNLM"/>
    </source>
</evidence>
<keyword evidence="1" id="KW-0614">Plasmid</keyword>
<reference evidence="1 2" key="1">
    <citation type="submission" date="2020-05" db="EMBL/GenBank/DDBJ databases">
        <authorList>
            <person name="Mo P."/>
        </authorList>
    </citation>
    <scope>NUCLEOTIDE SEQUENCE [LARGE SCALE GENOMIC DNA]</scope>
    <source>
        <strain evidence="1 2">Gen01</strain>
        <plasmid evidence="1 2">unnamed3</plasmid>
    </source>
</reference>
<sequence length="62" mass="7040">MTDTPKREGKVIHPRLPDDLHAELTTYAKANDRSVQNAVIHLLRRALDAERATRGEDGLHLR</sequence>
<dbReference type="RefSeq" id="WP_172170156.1">
    <property type="nucleotide sequence ID" value="NZ_CP053567.1"/>
</dbReference>
<dbReference type="Gene3D" id="1.10.1220.10">
    <property type="entry name" value="Met repressor-like"/>
    <property type="match status" value="1"/>
</dbReference>
<accession>A0A6M6JUR9</accession>
<dbReference type="InterPro" id="IPR010985">
    <property type="entry name" value="Ribbon_hlx_hlx"/>
</dbReference>
<geneLocation type="plasmid" evidence="1 2">
    <name>unnamed3</name>
</geneLocation>
<evidence type="ECO:0000313" key="2">
    <source>
        <dbReference type="Proteomes" id="UP000505377"/>
    </source>
</evidence>